<gene>
    <name evidence="3" type="primary">paaJ</name>
    <name evidence="3" type="ORF">HH800_12040</name>
</gene>
<dbReference type="Gene3D" id="3.30.300.130">
    <property type="entry name" value="Fe-S cluster assembly (FSCA)"/>
    <property type="match status" value="1"/>
</dbReference>
<sequence length="165" mass="17849">MHAGDISSPSFEDRVRDVLCDVPDPEIPAISVVELGIVRAIERSPPTVLLTPTYSGCPATLVIEQAVRHALDHAGFGEVGIRTVLSPPWTTDWISDAGREKLKAYGIAPPPHGASMSSLRNREAAACPRCGSAATHEVSRFGSTPCKALWQCEDCLEPFDRFKCH</sequence>
<dbReference type="InterPro" id="IPR011883">
    <property type="entry name" value="PaaD-like"/>
</dbReference>
<reference evidence="3 4" key="1">
    <citation type="submission" date="2020-04" db="EMBL/GenBank/DDBJ databases">
        <title>The Whole Genome Analysis of High salt-tolerant Sphingobium yanoikuyae YC-XJ2 with Aryl organophosphorus flame retardants (aryl-OPFRs)-degrading capacity and characteristics of Related phosphotriesterase.</title>
        <authorList>
            <person name="Li X."/>
        </authorList>
    </citation>
    <scope>NUCLEOTIDE SEQUENCE [LARGE SCALE GENOMIC DNA]</scope>
    <source>
        <strain evidence="3 4">YC-XJ2</strain>
    </source>
</reference>
<dbReference type="Pfam" id="PF01883">
    <property type="entry name" value="FeS_assembly_P"/>
    <property type="match status" value="1"/>
</dbReference>
<dbReference type="InterPro" id="IPR056572">
    <property type="entry name" value="Zn_ribbon_PaaD"/>
</dbReference>
<name>A0A6M4G6H1_SPHYA</name>
<feature type="domain" description="MIP18 family-like" evidence="1">
    <location>
        <begin position="12"/>
        <end position="72"/>
    </location>
</feature>
<dbReference type="InterPro" id="IPR002744">
    <property type="entry name" value="MIP18-like"/>
</dbReference>
<dbReference type="Pfam" id="PF23451">
    <property type="entry name" value="Zn_ribbon_PaaD"/>
    <property type="match status" value="1"/>
</dbReference>
<accession>A0A6M4G6H1</accession>
<dbReference type="Proteomes" id="UP000502611">
    <property type="component" value="Chromosome"/>
</dbReference>
<dbReference type="AlphaFoldDB" id="A0A6M4G6H1"/>
<dbReference type="InterPro" id="IPR034904">
    <property type="entry name" value="FSCA_dom_sf"/>
</dbReference>
<dbReference type="NCBIfam" id="TIGR02159">
    <property type="entry name" value="PA_CoA_Oxy4"/>
    <property type="match status" value="1"/>
</dbReference>
<evidence type="ECO:0000313" key="3">
    <source>
        <dbReference type="EMBL" id="QJR02845.1"/>
    </source>
</evidence>
<dbReference type="PANTHER" id="PTHR42831:SF3">
    <property type="entry name" value="1,2-PHENYLACETYL-COA EPOXIDASE, SUBUNIT D-RELATED"/>
    <property type="match status" value="1"/>
</dbReference>
<dbReference type="EMBL" id="CP053021">
    <property type="protein sequence ID" value="QJR02845.1"/>
    <property type="molecule type" value="Genomic_DNA"/>
</dbReference>
<evidence type="ECO:0000313" key="4">
    <source>
        <dbReference type="Proteomes" id="UP000502611"/>
    </source>
</evidence>
<dbReference type="PANTHER" id="PTHR42831">
    <property type="entry name" value="FE-S PROTEIN MATURATION AUXILIARY FACTOR YITW"/>
    <property type="match status" value="1"/>
</dbReference>
<evidence type="ECO:0000259" key="1">
    <source>
        <dbReference type="Pfam" id="PF01883"/>
    </source>
</evidence>
<evidence type="ECO:0000259" key="2">
    <source>
        <dbReference type="Pfam" id="PF23451"/>
    </source>
</evidence>
<dbReference type="InterPro" id="IPR052339">
    <property type="entry name" value="Fe-S_Maturation_MIP18"/>
</dbReference>
<feature type="domain" description="PaaD zinc beta ribbon" evidence="2">
    <location>
        <begin position="115"/>
        <end position="163"/>
    </location>
</feature>
<protein>
    <submittedName>
        <fullName evidence="3">Phenylacetate-CoA oxygenase subunit PaaJ</fullName>
    </submittedName>
</protein>
<dbReference type="SUPFAM" id="SSF117916">
    <property type="entry name" value="Fe-S cluster assembly (FSCA) domain-like"/>
    <property type="match status" value="1"/>
</dbReference>
<organism evidence="3 4">
    <name type="scientific">Sphingobium yanoikuyae</name>
    <name type="common">Sphingomonas yanoikuyae</name>
    <dbReference type="NCBI Taxonomy" id="13690"/>
    <lineage>
        <taxon>Bacteria</taxon>
        <taxon>Pseudomonadati</taxon>
        <taxon>Pseudomonadota</taxon>
        <taxon>Alphaproteobacteria</taxon>
        <taxon>Sphingomonadales</taxon>
        <taxon>Sphingomonadaceae</taxon>
        <taxon>Sphingobium</taxon>
    </lineage>
</organism>
<dbReference type="RefSeq" id="WP_066043571.1">
    <property type="nucleotide sequence ID" value="NZ_CP053021.1"/>
</dbReference>
<proteinExistence type="predicted"/>